<comment type="subcellular location">
    <subcellularLocation>
        <location evidence="1">Mitochondrion inner membrane</location>
        <topology evidence="1">Multi-pass membrane protein</topology>
    </subcellularLocation>
</comment>
<organism evidence="12 13">
    <name type="scientific">Allomyces macrogynus (strain ATCC 38327)</name>
    <name type="common">Allomyces javanicus var. macrogynus</name>
    <dbReference type="NCBI Taxonomy" id="578462"/>
    <lineage>
        <taxon>Eukaryota</taxon>
        <taxon>Fungi</taxon>
        <taxon>Fungi incertae sedis</taxon>
        <taxon>Blastocladiomycota</taxon>
        <taxon>Blastocladiomycetes</taxon>
        <taxon>Blastocladiales</taxon>
        <taxon>Blastocladiaceae</taxon>
        <taxon>Allomyces</taxon>
    </lineage>
</organism>
<evidence type="ECO:0000256" key="9">
    <source>
        <dbReference type="ARBA" id="ARBA00023136"/>
    </source>
</evidence>
<evidence type="ECO:0000256" key="4">
    <source>
        <dbReference type="ARBA" id="ARBA00022692"/>
    </source>
</evidence>
<dbReference type="PANTHER" id="PTHR45928:SF1">
    <property type="entry name" value="RE38146P"/>
    <property type="match status" value="1"/>
</dbReference>
<dbReference type="AlphaFoldDB" id="A0A0L0SHV3"/>
<dbReference type="GO" id="GO:0005743">
    <property type="term" value="C:mitochondrial inner membrane"/>
    <property type="evidence" value="ECO:0007669"/>
    <property type="project" value="UniProtKB-SubCell"/>
</dbReference>
<dbReference type="EMBL" id="GG745339">
    <property type="protein sequence ID" value="KNE62086.1"/>
    <property type="molecule type" value="Genomic_DNA"/>
</dbReference>
<accession>A0A0L0SHV3</accession>
<keyword evidence="8" id="KW-0496">Mitochondrion</keyword>
<reference evidence="13" key="2">
    <citation type="submission" date="2009-11" db="EMBL/GenBank/DDBJ databases">
        <title>The Genome Sequence of Allomyces macrogynus strain ATCC 38327.</title>
        <authorList>
            <consortium name="The Broad Institute Genome Sequencing Platform"/>
            <person name="Russ C."/>
            <person name="Cuomo C."/>
            <person name="Shea T."/>
            <person name="Young S.K."/>
            <person name="Zeng Q."/>
            <person name="Koehrsen M."/>
            <person name="Haas B."/>
            <person name="Borodovsky M."/>
            <person name="Guigo R."/>
            <person name="Alvarado L."/>
            <person name="Berlin A."/>
            <person name="Borenstein D."/>
            <person name="Chen Z."/>
            <person name="Engels R."/>
            <person name="Freedman E."/>
            <person name="Gellesch M."/>
            <person name="Goldberg J."/>
            <person name="Griggs A."/>
            <person name="Gujja S."/>
            <person name="Heiman D."/>
            <person name="Hepburn T."/>
            <person name="Howarth C."/>
            <person name="Jen D."/>
            <person name="Larson L."/>
            <person name="Lewis B."/>
            <person name="Mehta T."/>
            <person name="Park D."/>
            <person name="Pearson M."/>
            <person name="Roberts A."/>
            <person name="Saif S."/>
            <person name="Shenoy N."/>
            <person name="Sisk P."/>
            <person name="Stolte C."/>
            <person name="Sykes S."/>
            <person name="Walk T."/>
            <person name="White J."/>
            <person name="Yandava C."/>
            <person name="Burger G."/>
            <person name="Gray M.W."/>
            <person name="Holland P.W.H."/>
            <person name="King N."/>
            <person name="Lang F.B.F."/>
            <person name="Roger A.J."/>
            <person name="Ruiz-Trillo I."/>
            <person name="Lander E."/>
            <person name="Nusbaum C."/>
        </authorList>
    </citation>
    <scope>NUCLEOTIDE SEQUENCE [LARGE SCALE GENOMIC DNA]</scope>
    <source>
        <strain evidence="13">ATCC 38327</strain>
    </source>
</reference>
<evidence type="ECO:0000313" key="12">
    <source>
        <dbReference type="EMBL" id="KNE62086.1"/>
    </source>
</evidence>
<sequence>MAHAPAPPPRPLTAPAVASAAPVPAAPRPLLQGFTLGAGAACIAATFTNPMEVVKTRLQLQGELMRRHEASSSTASFTRVYRSAPHAFGVILRSEGVRGLQRGLFPAYLYQCVMNGIRLGGYEPVKHAINAGVVRAQHSGWAPVAAVATNVIDPIVPVLSGFTCGIAAALCGSPLFLVKTRLQAYSSDPRLAGIGAQHRYKSTAHAMMVVVKEGGVKNLWRGATASMMRTGVGSAVQLSSYDAIKNALKTHRWLQRPAADGTVQPMFGDGIELHFSASMLTGLLVAFAMNPFDTVSTRLYNQAVDAQGRGVLYTGPIDCFAKTIRAEGVAGLYKGFTAHWLRVGPHTILTFVFLEQLRSLADMHWMMD</sequence>
<evidence type="ECO:0000256" key="1">
    <source>
        <dbReference type="ARBA" id="ARBA00004448"/>
    </source>
</evidence>
<evidence type="ECO:0000313" key="13">
    <source>
        <dbReference type="Proteomes" id="UP000054350"/>
    </source>
</evidence>
<comment type="similarity">
    <text evidence="2 11">Belongs to the mitochondrial carrier (TC 2.A.29) family.</text>
</comment>
<evidence type="ECO:0000256" key="5">
    <source>
        <dbReference type="ARBA" id="ARBA00022737"/>
    </source>
</evidence>
<evidence type="ECO:0000256" key="2">
    <source>
        <dbReference type="ARBA" id="ARBA00006375"/>
    </source>
</evidence>
<evidence type="ECO:0008006" key="14">
    <source>
        <dbReference type="Google" id="ProtNLM"/>
    </source>
</evidence>
<keyword evidence="7" id="KW-1133">Transmembrane helix</keyword>
<keyword evidence="6" id="KW-0999">Mitochondrion inner membrane</keyword>
<keyword evidence="3 11" id="KW-0813">Transport</keyword>
<dbReference type="PANTHER" id="PTHR45928">
    <property type="entry name" value="RE38146P"/>
    <property type="match status" value="1"/>
</dbReference>
<dbReference type="InterPro" id="IPR051508">
    <property type="entry name" value="Mito_Carrier_Antiporter"/>
</dbReference>
<proteinExistence type="inferred from homology"/>
<dbReference type="Pfam" id="PF00153">
    <property type="entry name" value="Mito_carr"/>
    <property type="match status" value="3"/>
</dbReference>
<feature type="repeat" description="Solcar" evidence="10">
    <location>
        <begin position="28"/>
        <end position="128"/>
    </location>
</feature>
<evidence type="ECO:0000256" key="11">
    <source>
        <dbReference type="RuleBase" id="RU000488"/>
    </source>
</evidence>
<feature type="repeat" description="Solcar" evidence="10">
    <location>
        <begin position="269"/>
        <end position="360"/>
    </location>
</feature>
<dbReference type="InterPro" id="IPR018108">
    <property type="entry name" value="MCP_transmembrane"/>
</dbReference>
<dbReference type="VEuPathDB" id="FungiDB:AMAG_07340"/>
<evidence type="ECO:0000256" key="3">
    <source>
        <dbReference type="ARBA" id="ARBA00022448"/>
    </source>
</evidence>
<dbReference type="eggNOG" id="KOG0755">
    <property type="taxonomic scope" value="Eukaryota"/>
</dbReference>
<dbReference type="OMA" id="KANCEDH"/>
<evidence type="ECO:0000256" key="7">
    <source>
        <dbReference type="ARBA" id="ARBA00022989"/>
    </source>
</evidence>
<protein>
    <recommendedName>
        <fullName evidence="14">Mitochondrial carrier</fullName>
    </recommendedName>
</protein>
<dbReference type="SUPFAM" id="SSF103506">
    <property type="entry name" value="Mitochondrial carrier"/>
    <property type="match status" value="1"/>
</dbReference>
<name>A0A0L0SHV3_ALLM3</name>
<dbReference type="InterPro" id="IPR023395">
    <property type="entry name" value="MCP_dom_sf"/>
</dbReference>
<gene>
    <name evidence="12" type="ORF">AMAG_07340</name>
</gene>
<reference evidence="12 13" key="1">
    <citation type="submission" date="2009-11" db="EMBL/GenBank/DDBJ databases">
        <title>Annotation of Allomyces macrogynus ATCC 38327.</title>
        <authorList>
            <consortium name="The Broad Institute Genome Sequencing Platform"/>
            <person name="Russ C."/>
            <person name="Cuomo C."/>
            <person name="Burger G."/>
            <person name="Gray M.W."/>
            <person name="Holland P.W.H."/>
            <person name="King N."/>
            <person name="Lang F.B.F."/>
            <person name="Roger A.J."/>
            <person name="Ruiz-Trillo I."/>
            <person name="Young S.K."/>
            <person name="Zeng Q."/>
            <person name="Gargeya S."/>
            <person name="Fitzgerald M."/>
            <person name="Haas B."/>
            <person name="Abouelleil A."/>
            <person name="Alvarado L."/>
            <person name="Arachchi H.M."/>
            <person name="Berlin A."/>
            <person name="Chapman S.B."/>
            <person name="Gearin G."/>
            <person name="Goldberg J."/>
            <person name="Griggs A."/>
            <person name="Gujja S."/>
            <person name="Hansen M."/>
            <person name="Heiman D."/>
            <person name="Howarth C."/>
            <person name="Larimer J."/>
            <person name="Lui A."/>
            <person name="MacDonald P.J.P."/>
            <person name="McCowen C."/>
            <person name="Montmayeur A."/>
            <person name="Murphy C."/>
            <person name="Neiman D."/>
            <person name="Pearson M."/>
            <person name="Priest M."/>
            <person name="Roberts A."/>
            <person name="Saif S."/>
            <person name="Shea T."/>
            <person name="Sisk P."/>
            <person name="Stolte C."/>
            <person name="Sykes S."/>
            <person name="Wortman J."/>
            <person name="Nusbaum C."/>
            <person name="Birren B."/>
        </authorList>
    </citation>
    <scope>NUCLEOTIDE SEQUENCE [LARGE SCALE GENOMIC DNA]</scope>
    <source>
        <strain evidence="12 13">ATCC 38327</strain>
    </source>
</reference>
<keyword evidence="4 10" id="KW-0812">Transmembrane</keyword>
<evidence type="ECO:0000256" key="6">
    <source>
        <dbReference type="ARBA" id="ARBA00022792"/>
    </source>
</evidence>
<keyword evidence="9 10" id="KW-0472">Membrane</keyword>
<keyword evidence="13" id="KW-1185">Reference proteome</keyword>
<evidence type="ECO:0000256" key="8">
    <source>
        <dbReference type="ARBA" id="ARBA00023128"/>
    </source>
</evidence>
<keyword evidence="5" id="KW-0677">Repeat</keyword>
<dbReference type="Proteomes" id="UP000054350">
    <property type="component" value="Unassembled WGS sequence"/>
</dbReference>
<feature type="repeat" description="Solcar" evidence="10">
    <location>
        <begin position="152"/>
        <end position="247"/>
    </location>
</feature>
<dbReference type="OrthoDB" id="6703404at2759"/>
<dbReference type="PROSITE" id="PS50920">
    <property type="entry name" value="SOLCAR"/>
    <property type="match status" value="3"/>
</dbReference>
<dbReference type="Gene3D" id="1.50.40.10">
    <property type="entry name" value="Mitochondrial carrier domain"/>
    <property type="match status" value="1"/>
</dbReference>
<evidence type="ECO:0000256" key="10">
    <source>
        <dbReference type="PROSITE-ProRule" id="PRU00282"/>
    </source>
</evidence>